<sequence length="207" mass="25150">MEFQEKKLNVFAEFIFRRSKELDLMRESIKEWLKQDEEEQAYDLFEDKGVKDLELKKKELSLIQENVKVMDEKLNVQQKLIHGLSEKIEFEREQFQTTGKAIDGRFREICWKERQINLIKIHTASRLAKLDKRDENLERREKEIELKEVVLASRNEEVIAKERQLNLIKIHTDSRLAKLDKREENLERREKEIELRKLFWLLGRRSL</sequence>
<organism evidence="1 2">
    <name type="scientific">Cinchona calisaya</name>
    <dbReference type="NCBI Taxonomy" id="153742"/>
    <lineage>
        <taxon>Eukaryota</taxon>
        <taxon>Viridiplantae</taxon>
        <taxon>Streptophyta</taxon>
        <taxon>Embryophyta</taxon>
        <taxon>Tracheophyta</taxon>
        <taxon>Spermatophyta</taxon>
        <taxon>Magnoliopsida</taxon>
        <taxon>eudicotyledons</taxon>
        <taxon>Gunneridae</taxon>
        <taxon>Pentapetalae</taxon>
        <taxon>asterids</taxon>
        <taxon>lamiids</taxon>
        <taxon>Gentianales</taxon>
        <taxon>Rubiaceae</taxon>
        <taxon>Cinchonoideae</taxon>
        <taxon>Cinchoneae</taxon>
        <taxon>Cinchona</taxon>
    </lineage>
</organism>
<evidence type="ECO:0000313" key="1">
    <source>
        <dbReference type="EMBL" id="KAL3505890.1"/>
    </source>
</evidence>
<keyword evidence="2" id="KW-1185">Reference proteome</keyword>
<gene>
    <name evidence="1" type="ORF">ACH5RR_031272</name>
</gene>
<name>A0ABD2YI69_9GENT</name>
<accession>A0ABD2YI69</accession>
<reference evidence="1 2" key="1">
    <citation type="submission" date="2024-11" db="EMBL/GenBank/DDBJ databases">
        <title>A near-complete genome assembly of Cinchona calisaya.</title>
        <authorList>
            <person name="Lian D.C."/>
            <person name="Zhao X.W."/>
            <person name="Wei L."/>
        </authorList>
    </citation>
    <scope>NUCLEOTIDE SEQUENCE [LARGE SCALE GENOMIC DNA]</scope>
    <source>
        <tissue evidence="1">Nenye</tissue>
    </source>
</reference>
<evidence type="ECO:0000313" key="2">
    <source>
        <dbReference type="Proteomes" id="UP001630127"/>
    </source>
</evidence>
<dbReference type="Proteomes" id="UP001630127">
    <property type="component" value="Unassembled WGS sequence"/>
</dbReference>
<proteinExistence type="predicted"/>
<dbReference type="EMBL" id="JBJUIK010000013">
    <property type="protein sequence ID" value="KAL3505890.1"/>
    <property type="molecule type" value="Genomic_DNA"/>
</dbReference>
<dbReference type="AlphaFoldDB" id="A0ABD2YI69"/>
<comment type="caution">
    <text evidence="1">The sequence shown here is derived from an EMBL/GenBank/DDBJ whole genome shotgun (WGS) entry which is preliminary data.</text>
</comment>
<protein>
    <submittedName>
        <fullName evidence="1">Uncharacterized protein</fullName>
    </submittedName>
</protein>